<organism evidence="1 2">
    <name type="scientific">Mariniphaga anaerophila</name>
    <dbReference type="NCBI Taxonomy" id="1484053"/>
    <lineage>
        <taxon>Bacteria</taxon>
        <taxon>Pseudomonadati</taxon>
        <taxon>Bacteroidota</taxon>
        <taxon>Bacteroidia</taxon>
        <taxon>Marinilabiliales</taxon>
        <taxon>Prolixibacteraceae</taxon>
        <taxon>Mariniphaga</taxon>
    </lineage>
</organism>
<name>A0A1M5B7J2_9BACT</name>
<dbReference type="AlphaFoldDB" id="A0A1M5B7J2"/>
<dbReference type="STRING" id="1484053.SAMN05444274_1056"/>
<dbReference type="Proteomes" id="UP000184164">
    <property type="component" value="Unassembled WGS sequence"/>
</dbReference>
<evidence type="ECO:0000313" key="1">
    <source>
        <dbReference type="EMBL" id="SHF38277.1"/>
    </source>
</evidence>
<sequence length="85" mass="9934">MIQIQRLPMKPFHQQENRYAFVSLRYYFSGDSASNKKSGNSFWAAENKTAFFAVQTPDGGKTDEFTEHVFFQDIRFENLLTCEPK</sequence>
<reference evidence="1 2" key="1">
    <citation type="submission" date="2016-11" db="EMBL/GenBank/DDBJ databases">
        <authorList>
            <person name="Jaros S."/>
            <person name="Januszkiewicz K."/>
            <person name="Wedrychowicz H."/>
        </authorList>
    </citation>
    <scope>NUCLEOTIDE SEQUENCE [LARGE SCALE GENOMIC DNA]</scope>
    <source>
        <strain evidence="1 2">DSM 26910</strain>
    </source>
</reference>
<gene>
    <name evidence="1" type="ORF">SAMN05444274_1056</name>
</gene>
<accession>A0A1M5B7J2</accession>
<evidence type="ECO:0000313" key="2">
    <source>
        <dbReference type="Proteomes" id="UP000184164"/>
    </source>
</evidence>
<proteinExistence type="predicted"/>
<protein>
    <submittedName>
        <fullName evidence="1">Uncharacterized protein</fullName>
    </submittedName>
</protein>
<keyword evidence="2" id="KW-1185">Reference proteome</keyword>
<dbReference type="EMBL" id="FQUM01000005">
    <property type="protein sequence ID" value="SHF38277.1"/>
    <property type="molecule type" value="Genomic_DNA"/>
</dbReference>